<reference evidence="2" key="1">
    <citation type="journal article" date="2019" name="Int. J. Syst. Evol. Microbiol.">
        <title>The Global Catalogue of Microorganisms (GCM) 10K type strain sequencing project: providing services to taxonomists for standard genome sequencing and annotation.</title>
        <authorList>
            <consortium name="The Broad Institute Genomics Platform"/>
            <consortium name="The Broad Institute Genome Sequencing Center for Infectious Disease"/>
            <person name="Wu L."/>
            <person name="Ma J."/>
        </authorList>
    </citation>
    <scope>NUCLEOTIDE SEQUENCE [LARGE SCALE GENOMIC DNA]</scope>
    <source>
        <strain evidence="2">CCM 7224</strain>
    </source>
</reference>
<keyword evidence="2" id="KW-1185">Reference proteome</keyword>
<protein>
    <submittedName>
        <fullName evidence="1">Uncharacterized protein</fullName>
    </submittedName>
</protein>
<gene>
    <name evidence="1" type="ORF">ACFPFX_04700</name>
</gene>
<proteinExistence type="predicted"/>
<evidence type="ECO:0000313" key="1">
    <source>
        <dbReference type="EMBL" id="MFC4955594.1"/>
    </source>
</evidence>
<dbReference type="EMBL" id="JBHSIZ010000005">
    <property type="protein sequence ID" value="MFC4955594.1"/>
    <property type="molecule type" value="Genomic_DNA"/>
</dbReference>
<evidence type="ECO:0000313" key="2">
    <source>
        <dbReference type="Proteomes" id="UP001595834"/>
    </source>
</evidence>
<comment type="caution">
    <text evidence="1">The sequence shown here is derived from an EMBL/GenBank/DDBJ whole genome shotgun (WGS) entry which is preliminary data.</text>
</comment>
<dbReference type="RefSeq" id="WP_344370428.1">
    <property type="nucleotide sequence ID" value="NZ_BAAASQ010000001.1"/>
</dbReference>
<accession>A0ABV9UIG7</accession>
<name>A0ABV9UIG7_9ACTN</name>
<dbReference type="Proteomes" id="UP001595834">
    <property type="component" value="Unassembled WGS sequence"/>
</dbReference>
<organism evidence="1 2">
    <name type="scientific">Streptomyces mauvecolor</name>
    <dbReference type="NCBI Taxonomy" id="58345"/>
    <lineage>
        <taxon>Bacteria</taxon>
        <taxon>Bacillati</taxon>
        <taxon>Actinomycetota</taxon>
        <taxon>Actinomycetes</taxon>
        <taxon>Kitasatosporales</taxon>
        <taxon>Streptomycetaceae</taxon>
        <taxon>Streptomyces</taxon>
    </lineage>
</organism>
<sequence length="67" mass="7418">MPGKDPARSKRLTAELWAPRINGATSPRERVVVLVDMARAHLAEDDPMWSSLADQLGKYIEAATSLR</sequence>